<reference evidence="1" key="1">
    <citation type="journal article" date="2021" name="Environ. Microbiol.">
        <title>Gene family expansions and transcriptome signatures uncover fungal adaptations to wood decay.</title>
        <authorList>
            <person name="Hage H."/>
            <person name="Miyauchi S."/>
            <person name="Viragh M."/>
            <person name="Drula E."/>
            <person name="Min B."/>
            <person name="Chaduli D."/>
            <person name="Navarro D."/>
            <person name="Favel A."/>
            <person name="Norest M."/>
            <person name="Lesage-Meessen L."/>
            <person name="Balint B."/>
            <person name="Merenyi Z."/>
            <person name="de Eugenio L."/>
            <person name="Morin E."/>
            <person name="Martinez A.T."/>
            <person name="Baldrian P."/>
            <person name="Stursova M."/>
            <person name="Martinez M.J."/>
            <person name="Novotny C."/>
            <person name="Magnuson J.K."/>
            <person name="Spatafora J.W."/>
            <person name="Maurice S."/>
            <person name="Pangilinan J."/>
            <person name="Andreopoulos W."/>
            <person name="LaButti K."/>
            <person name="Hundley H."/>
            <person name="Na H."/>
            <person name="Kuo A."/>
            <person name="Barry K."/>
            <person name="Lipzen A."/>
            <person name="Henrissat B."/>
            <person name="Riley R."/>
            <person name="Ahrendt S."/>
            <person name="Nagy L.G."/>
            <person name="Grigoriev I.V."/>
            <person name="Martin F."/>
            <person name="Rosso M.N."/>
        </authorList>
    </citation>
    <scope>NUCLEOTIDE SEQUENCE</scope>
    <source>
        <strain evidence="1">CBS 384.51</strain>
    </source>
</reference>
<dbReference type="EMBL" id="MU274903">
    <property type="protein sequence ID" value="KAI0092654.1"/>
    <property type="molecule type" value="Genomic_DNA"/>
</dbReference>
<accession>A0ACB8UEJ5</accession>
<evidence type="ECO:0000313" key="2">
    <source>
        <dbReference type="Proteomes" id="UP001055072"/>
    </source>
</evidence>
<evidence type="ECO:0000313" key="1">
    <source>
        <dbReference type="EMBL" id="KAI0092654.1"/>
    </source>
</evidence>
<dbReference type="Proteomes" id="UP001055072">
    <property type="component" value="Unassembled WGS sequence"/>
</dbReference>
<protein>
    <submittedName>
        <fullName evidence="1">DUF221-domain-containing protein</fullName>
    </submittedName>
</protein>
<keyword evidence="2" id="KW-1185">Reference proteome</keyword>
<comment type="caution">
    <text evidence="1">The sequence shown here is derived from an EMBL/GenBank/DDBJ whole genome shotgun (WGS) entry which is preliminary data.</text>
</comment>
<sequence>MSSNGPEISDANSASTSTFVTALVFNAIVFSAEIAAFTLLRPKFPQIYSPRTFTPSANYHVKPIEAHWWAWPLDVFRADFQTIQSANGLDAYFFVRFLWMMVRVLLPIWPISWIVLMPVDAINTGVVGNTGLDIFTFGNIGKKQQARYAAHLVLAWVFTFWILYSLRREMKHFVLTRQRWLVDPVNANLAQSNTLLVTGIPQKYLTEAALTDLFNVLPGGVRKVWLNRDLKEMPKLYDRQIKASNKLEVAETKLIKKALKNYTKQTKAANKDSTKERSSTDHHQLTNAPTIDTERNSVAIADTYVPLKQRPCHRLPPFKFLPFSLPLVGRKVDSIDWARREVVETASELERCRRLLATDVSRSSTNAPVESNTPDSIKPLHNEQTYIPLNAAFILFNSQIGAHLGKQALSHHAPYRMSKRYVNVSPEDVIWSNLNMNPYEARVRTAISWAATVALIIFWAVPVAFIGAVSNVHALCNQFSWLSWICDLPNVVVGIISGILPPALLAVLMLLLPIVLSMLSKYEGTPTRTAVELSLMSKYFVFQVVHSFLIVTVASGIIAALPGLLNNPASVPTLLAQELPKASNFFLTYVLLQGLSGSAAGFLTIVPLALYYVKLFILGGSPRSVYKIKYGLRNVSFGTLFPSMTLLVVITIAYSVISPIINGLAFVAFFLFFMLYKYLFLWQLQQPRAGDSGGLFFPKALQHVFVGLYIQEICLATLFFLAQNANNKPSALPQGALMIVLIVITIGFHLTLNNSYGPLISALPLSLSDRMAQAPSIEGTEGGKVEGKFTRDADMKSFQKQREDISVPTSNAAPTAENVGGPTDASTSYIEDFAHPATRESQQIVWIPHDPLGIGESEAAACQALGVQVGMDGAKMDGKGKVDVDRAPPGEDVAAHTF</sequence>
<gene>
    <name evidence="1" type="ORF">BDY19DRAFT_925414</name>
</gene>
<name>A0ACB8UEJ5_9APHY</name>
<organism evidence="1 2">
    <name type="scientific">Irpex rosettiformis</name>
    <dbReference type="NCBI Taxonomy" id="378272"/>
    <lineage>
        <taxon>Eukaryota</taxon>
        <taxon>Fungi</taxon>
        <taxon>Dikarya</taxon>
        <taxon>Basidiomycota</taxon>
        <taxon>Agaricomycotina</taxon>
        <taxon>Agaricomycetes</taxon>
        <taxon>Polyporales</taxon>
        <taxon>Irpicaceae</taxon>
        <taxon>Irpex</taxon>
    </lineage>
</organism>
<proteinExistence type="predicted"/>